<dbReference type="InterPro" id="IPR031866">
    <property type="entry name" value="DUF4758"/>
</dbReference>
<feature type="region of interest" description="Disordered" evidence="6">
    <location>
        <begin position="974"/>
        <end position="1012"/>
    </location>
</feature>
<keyword evidence="3" id="KW-0677">Repeat</keyword>
<feature type="compositionally biased region" description="Low complexity" evidence="6">
    <location>
        <begin position="3601"/>
        <end position="3612"/>
    </location>
</feature>
<dbReference type="InterPro" id="IPR000742">
    <property type="entry name" value="EGF"/>
</dbReference>
<feature type="compositionally biased region" description="Basic and acidic residues" evidence="6">
    <location>
        <begin position="3928"/>
        <end position="3937"/>
    </location>
</feature>
<dbReference type="InterPro" id="IPR001881">
    <property type="entry name" value="EGF-like_Ca-bd_dom"/>
</dbReference>
<feature type="region of interest" description="Disordered" evidence="6">
    <location>
        <begin position="657"/>
        <end position="676"/>
    </location>
</feature>
<feature type="compositionally biased region" description="Low complexity" evidence="6">
    <location>
        <begin position="1947"/>
        <end position="1956"/>
    </location>
</feature>
<feature type="compositionally biased region" description="Basic residues" evidence="6">
    <location>
        <begin position="3880"/>
        <end position="3890"/>
    </location>
</feature>
<dbReference type="OrthoDB" id="10040649at2759"/>
<feature type="compositionally biased region" description="Low complexity" evidence="6">
    <location>
        <begin position="411"/>
        <end position="421"/>
    </location>
</feature>
<keyword evidence="4 5" id="KW-1015">Disulfide bond</keyword>
<comment type="caution">
    <text evidence="5">Lacks conserved residue(s) required for the propagation of feature annotation.</text>
</comment>
<dbReference type="GO" id="GO:0005509">
    <property type="term" value="F:calcium ion binding"/>
    <property type="evidence" value="ECO:0007669"/>
    <property type="project" value="InterPro"/>
</dbReference>
<keyword evidence="2" id="KW-0732">Signal</keyword>
<dbReference type="FunFam" id="2.10.25.10:FF:000038">
    <property type="entry name" value="Fibrillin 2"/>
    <property type="match status" value="1"/>
</dbReference>
<feature type="compositionally biased region" description="Polar residues" evidence="6">
    <location>
        <begin position="5496"/>
        <end position="5506"/>
    </location>
</feature>
<evidence type="ECO:0000256" key="2">
    <source>
        <dbReference type="ARBA" id="ARBA00022729"/>
    </source>
</evidence>
<feature type="region of interest" description="Disordered" evidence="6">
    <location>
        <begin position="2967"/>
        <end position="3076"/>
    </location>
</feature>
<dbReference type="PROSITE" id="PS50024">
    <property type="entry name" value="SEA"/>
    <property type="match status" value="1"/>
</dbReference>
<feature type="compositionally biased region" description="Polar residues" evidence="6">
    <location>
        <begin position="5268"/>
        <end position="5277"/>
    </location>
</feature>
<keyword evidence="7" id="KW-0472">Membrane</keyword>
<dbReference type="EMBL" id="WIXP02000008">
    <property type="protein sequence ID" value="KAF6206999.1"/>
    <property type="molecule type" value="Genomic_DNA"/>
</dbReference>
<feature type="region of interest" description="Disordered" evidence="6">
    <location>
        <begin position="5221"/>
        <end position="5302"/>
    </location>
</feature>
<feature type="region of interest" description="Disordered" evidence="6">
    <location>
        <begin position="2699"/>
        <end position="2795"/>
    </location>
</feature>
<dbReference type="InterPro" id="IPR049883">
    <property type="entry name" value="NOTCH1_EGF-like"/>
</dbReference>
<feature type="compositionally biased region" description="Basic and acidic residues" evidence="6">
    <location>
        <begin position="3891"/>
        <end position="3914"/>
    </location>
</feature>
<dbReference type="InterPro" id="IPR036364">
    <property type="entry name" value="SEA_dom_sf"/>
</dbReference>
<feature type="region of interest" description="Disordered" evidence="6">
    <location>
        <begin position="3774"/>
        <end position="3972"/>
    </location>
</feature>
<feature type="compositionally biased region" description="Acidic residues" evidence="6">
    <location>
        <begin position="568"/>
        <end position="579"/>
    </location>
</feature>
<feature type="compositionally biased region" description="Polar residues" evidence="6">
    <location>
        <begin position="5345"/>
        <end position="5366"/>
    </location>
</feature>
<feature type="compositionally biased region" description="Polar residues" evidence="6">
    <location>
        <begin position="3818"/>
        <end position="3840"/>
    </location>
</feature>
<dbReference type="Pfam" id="PF15950">
    <property type="entry name" value="DUF4758"/>
    <property type="match status" value="6"/>
</dbReference>
<feature type="compositionally biased region" description="Basic and acidic residues" evidence="6">
    <location>
        <begin position="3944"/>
        <end position="3957"/>
    </location>
</feature>
<evidence type="ECO:0000313" key="8">
    <source>
        <dbReference type="EMBL" id="KAF6206999.1"/>
    </source>
</evidence>
<evidence type="ECO:0000313" key="9">
    <source>
        <dbReference type="Proteomes" id="UP000466442"/>
    </source>
</evidence>
<feature type="region of interest" description="Disordered" evidence="6">
    <location>
        <begin position="2264"/>
        <end position="2333"/>
    </location>
</feature>
<evidence type="ECO:0000256" key="5">
    <source>
        <dbReference type="PROSITE-ProRule" id="PRU00076"/>
    </source>
</evidence>
<feature type="compositionally biased region" description="Polar residues" evidence="6">
    <location>
        <begin position="1963"/>
        <end position="1972"/>
    </location>
</feature>
<feature type="compositionally biased region" description="Low complexity" evidence="6">
    <location>
        <begin position="1996"/>
        <end position="2006"/>
    </location>
</feature>
<feature type="region of interest" description="Disordered" evidence="6">
    <location>
        <begin position="2519"/>
        <end position="2545"/>
    </location>
</feature>
<gene>
    <name evidence="8" type="ORF">GE061_018236</name>
</gene>
<feature type="region of interest" description="Disordered" evidence="6">
    <location>
        <begin position="1877"/>
        <end position="2026"/>
    </location>
</feature>
<feature type="compositionally biased region" description="Polar residues" evidence="6">
    <location>
        <begin position="2834"/>
        <end position="2851"/>
    </location>
</feature>
<feature type="compositionally biased region" description="Basic and acidic residues" evidence="6">
    <location>
        <begin position="2292"/>
        <end position="2323"/>
    </location>
</feature>
<feature type="compositionally biased region" description="Basic and acidic residues" evidence="6">
    <location>
        <begin position="2699"/>
        <end position="2712"/>
    </location>
</feature>
<accession>A0A6A4JB46</accession>
<dbReference type="PANTHER" id="PTHR39072">
    <property type="entry name" value="RE48511P"/>
    <property type="match status" value="1"/>
</dbReference>
<feature type="compositionally biased region" description="Polar residues" evidence="6">
    <location>
        <begin position="553"/>
        <end position="563"/>
    </location>
</feature>
<feature type="disulfide bond" evidence="5">
    <location>
        <begin position="5174"/>
        <end position="5183"/>
    </location>
</feature>
<feature type="region of interest" description="Disordered" evidence="6">
    <location>
        <begin position="4271"/>
        <end position="4290"/>
    </location>
</feature>
<feature type="compositionally biased region" description="Polar residues" evidence="6">
    <location>
        <begin position="1417"/>
        <end position="1449"/>
    </location>
</feature>
<keyword evidence="7" id="KW-0812">Transmembrane</keyword>
<feature type="region of interest" description="Disordered" evidence="6">
    <location>
        <begin position="5475"/>
        <end position="5523"/>
    </location>
</feature>
<feature type="compositionally biased region" description="Low complexity" evidence="6">
    <location>
        <begin position="698"/>
        <end position="717"/>
    </location>
</feature>
<feature type="compositionally biased region" description="Polar residues" evidence="6">
    <location>
        <begin position="2473"/>
        <end position="2486"/>
    </location>
</feature>
<evidence type="ECO:0000256" key="4">
    <source>
        <dbReference type="ARBA" id="ARBA00023157"/>
    </source>
</evidence>
<feature type="compositionally biased region" description="Polar residues" evidence="6">
    <location>
        <begin position="1937"/>
        <end position="1946"/>
    </location>
</feature>
<name>A0A6A4JB46_APOLU</name>
<feature type="region of interest" description="Disordered" evidence="6">
    <location>
        <begin position="553"/>
        <end position="585"/>
    </location>
</feature>
<dbReference type="SMART" id="SM00179">
    <property type="entry name" value="EGF_CA"/>
    <property type="match status" value="1"/>
</dbReference>
<feature type="compositionally biased region" description="Low complexity" evidence="6">
    <location>
        <begin position="2970"/>
        <end position="2990"/>
    </location>
</feature>
<feature type="compositionally biased region" description="Basic and acidic residues" evidence="6">
    <location>
        <begin position="2722"/>
        <end position="2737"/>
    </location>
</feature>
<feature type="compositionally biased region" description="Acidic residues" evidence="6">
    <location>
        <begin position="1776"/>
        <end position="1805"/>
    </location>
</feature>
<dbReference type="SUPFAM" id="SSF57184">
    <property type="entry name" value="Growth factor receptor domain"/>
    <property type="match status" value="1"/>
</dbReference>
<feature type="region of interest" description="Disordered" evidence="6">
    <location>
        <begin position="5342"/>
        <end position="5387"/>
    </location>
</feature>
<evidence type="ECO:0000256" key="6">
    <source>
        <dbReference type="SAM" id="MobiDB-lite"/>
    </source>
</evidence>
<protein>
    <submittedName>
        <fullName evidence="8">Uncharacterized protein</fullName>
    </submittedName>
</protein>
<feature type="compositionally biased region" description="Basic and acidic residues" evidence="6">
    <location>
        <begin position="5480"/>
        <end position="5495"/>
    </location>
</feature>
<dbReference type="SUPFAM" id="SSF82671">
    <property type="entry name" value="SEA domain"/>
    <property type="match status" value="1"/>
</dbReference>
<feature type="region of interest" description="Disordered" evidence="6">
    <location>
        <begin position="4347"/>
        <end position="4438"/>
    </location>
</feature>
<feature type="region of interest" description="Disordered" evidence="6">
    <location>
        <begin position="2472"/>
        <end position="2493"/>
    </location>
</feature>
<feature type="transmembrane region" description="Helical" evidence="7">
    <location>
        <begin position="5189"/>
        <end position="5212"/>
    </location>
</feature>
<feature type="compositionally biased region" description="Acidic residues" evidence="6">
    <location>
        <begin position="1458"/>
        <end position="1470"/>
    </location>
</feature>
<dbReference type="PROSITE" id="PS50026">
    <property type="entry name" value="EGF_3"/>
    <property type="match status" value="2"/>
</dbReference>
<dbReference type="InterPro" id="IPR000082">
    <property type="entry name" value="SEA_dom"/>
</dbReference>
<feature type="compositionally biased region" description="Basic and acidic residues" evidence="6">
    <location>
        <begin position="2758"/>
        <end position="2769"/>
    </location>
</feature>
<feature type="compositionally biased region" description="Polar residues" evidence="6">
    <location>
        <begin position="1983"/>
        <end position="1993"/>
    </location>
</feature>
<reference evidence="8" key="1">
    <citation type="journal article" date="2021" name="Mol. Ecol. Resour.">
        <title>Apolygus lucorum genome provides insights into omnivorousness and mesophyll feeding.</title>
        <authorList>
            <person name="Liu Y."/>
            <person name="Liu H."/>
            <person name="Wang H."/>
            <person name="Huang T."/>
            <person name="Liu B."/>
            <person name="Yang B."/>
            <person name="Yin L."/>
            <person name="Li B."/>
            <person name="Zhang Y."/>
            <person name="Zhang S."/>
            <person name="Jiang F."/>
            <person name="Zhang X."/>
            <person name="Ren Y."/>
            <person name="Wang B."/>
            <person name="Wang S."/>
            <person name="Lu Y."/>
            <person name="Wu K."/>
            <person name="Fan W."/>
            <person name="Wang G."/>
        </authorList>
    </citation>
    <scope>NUCLEOTIDE SEQUENCE</scope>
    <source>
        <strain evidence="8">12Hb</strain>
    </source>
</reference>
<dbReference type="PROSITE" id="PS01187">
    <property type="entry name" value="EGF_CA"/>
    <property type="match status" value="1"/>
</dbReference>
<keyword evidence="7" id="KW-1133">Transmembrane helix</keyword>
<feature type="compositionally biased region" description="Polar residues" evidence="6">
    <location>
        <begin position="848"/>
        <end position="859"/>
    </location>
</feature>
<dbReference type="PROSITE" id="PS00022">
    <property type="entry name" value="EGF_1"/>
    <property type="match status" value="1"/>
</dbReference>
<feature type="compositionally biased region" description="Polar residues" evidence="6">
    <location>
        <begin position="1611"/>
        <end position="1625"/>
    </location>
</feature>
<feature type="compositionally biased region" description="Low complexity" evidence="6">
    <location>
        <begin position="1705"/>
        <end position="1729"/>
    </location>
</feature>
<feature type="compositionally biased region" description="Polar residues" evidence="6">
    <location>
        <begin position="1891"/>
        <end position="1902"/>
    </location>
</feature>
<evidence type="ECO:0000256" key="1">
    <source>
        <dbReference type="ARBA" id="ARBA00022536"/>
    </source>
</evidence>
<sequence>MPVCRVRTVPTSRLTGSQVAGVRPRFVRLAERETPRGYAQSKLPTDGYAQYLALAEDLQQDEDVKDRFKRENGDVTVLSLEEIAKLREAPPVGVLSSTARTFVTGGATTEYATQILGTTVGRTYARLLSTGSRVFYDNAKPSKDNTPFLVFPTLPALLQPTVVEQSPVQATQAPALEEPVDTVTGVTLLNEIAGNPEHTTTPPKPVVSIRKEFSVKRNTGSDVKPAKVKPSADLPTVTIKAEFAPSGYSDSLEDRKEKKIRAGKGLFRGGVQIKNDFQKYDTVTYVGFADFTTTVGNTIIVFMPKTAIAANGPVTSIAGAATLRPEDAVAPVVTTVKTFLSHSPGMATKTVTGHNLDVQKTLPTVQADRASKAYNPVYLTTEEMGETTDRGTTLFKVATTDKGPVTEDVMTTEQTTSFSTEQEPKTDAEPVTNPKTERPTTELSSTEAEEFSTPEGSEIELPHEEVEATESLKITPTFATTSTQVFIPGDKPLGLAKSISVIEALDETTTHFTSFLFGTVVDGEYTQLTQVVSSVVAPSSIVPTPVVTNLVNSQVSPETTTMPKESEETTPDEEEDVTEESTSRPVKLITKLVPATVHQTYTYLTTFFVPQGDTTTTSVRTREVVSDEIRYVATVIPENQITSSSETIAPTDVTQSYQTSTPLEPTTEEITEQPTPQLPETTLSAVAQEISSPKAEESTTTTEGTTIVPEPITPTPENISVNEEEVEVIIRTLYTTYTYLTTFFQETTTSVQSREVVETNVVTSTLDTASIPEATDPAVAGLFNPTASSSLSESSSSSQANVVERPPSDETFFKTYTYYTTVFVDGETIVESETKVVQETIHPTSTTSQIYKTASSEDNSVVPKDINDLEASEDRANQKKRPSYGTISRPTAADLPSSEALVMPHPLQSSIDDAYSYDTTMSSADRAAFTKTTEEGDEADLIQAREDELKKEAMLAMGMTTTSEEELVETMVTDITSSSSGGSRRKAFEEYESDPNDQISSESNTEEIEPSFSPTILLQTSYTTFTYFTTVYKGPSSDIISRLETVTNVVTETVKPTEIEPKLSPEEATLPITYFTTFTYWTTLYRGKNTMITSREETVSNVVTPTLDSEYSSLIEMTESPIISPTSSVETIAPTVPADPSVFTVAAVPTEVAATPIESSSDHPEENTSTDVVLEPTTYYTTYTYFTTSYIGNETVINSHLETETNVETPTKSAPVEATESVLSSQVDVVEATPALESTSSSLQPTGLISTIRSSEINEGITTLLNTDVYGTYIDGLYAQVLESSSEIIAPSQSSIVNPLQPTGIVSLNEGKIVDANGVTTTLFTTKAIGTYIDALYAQVLESTSSVVVDEAKKTEIPTDVVSTTVVGSKVFTTGLVRLIEGSIVKDHTTTFYESRVIGTLIDGRYAQIIESTSSFRAEATPTSGISPSSTVPPASEISPTLSVTTSSPAVIEGSQGGDDEEGSEEDDQDNDKSRLGFQSKKKTFTPVIRPFSSRPRPTFQPKKKTGDPATTITRTSFTPTVTATPASKTGFGSSRNRFAANRSKGSSNNQIEIKPTASSSRRFSRPRSSSNAGSFGGSSSSQTFGRGRSSSRVQPTASVSVPPRRGGFSYRSTGRPNVVLSTSARGRIGPTRANPFNRFASTTPVDDVNINDITGGAVTEEVEHNTASEEEEEEAVTSAPTTTTESPRRAGNPLLRFRRPPILQRSQTTTSTTPKPATTPKRQSPSLLRRPDSRSGVAVTTTPRSRPTVNFNRIKPRPASSLFPPRGLAKKPTQEEVEEDKDVEGNSEEVGEEEIEDNEYEGSETAEQTSSTTTEAPKNGRRSKALGSVIQIRPFTRRPRTKRQADYGGRTYSARYRRPVSRVSYDYDEDYYSPEPVKEVATSAPVRSRGYSSRSRNQQIQPRDHSRDVQTPQPRVRASPVPSTPRHQFTLRERTSQPQTTTSPARSNFRRPTSSPRRRLSQELTTQSQRLSKPATRHRTVTTEAPTSYTRGTSRRYNTQQTSRRTTTRSRYRDNNDDAYSPKPFDGTITVTHKVPTEVTIPVVNGKNTEYKPIITAKPSLEVLGPYQYTSTLGKDGKSSTVLTSEVTSTLPNGFMEVTKFLIYETPTTSVTFTPTTLRGRKTSFSHIVPSTVYEVRPEVSTIQPNLGDNPLANILLSQLLLGNLAQPTAAGQPQTPVTEYKTKTTTYVTTVTSHTSTILPLTFRGKEITTTIVDSSVQVITATEYLTETVVITPTAVIQPAINNQLNTLLLPALLQAQLLNQQTPKPQSRKPPVDDLYNDDRTLDEDDQEQRYNRQKDDVIDDDRKVRESVESEQDVEQKPSRKKSKIKLKEKDKGSSVITLYVSGKHPGEFTTLLSTVPVSEESSNLKKREISMASLNLEEFRIQASKTPELGSSFLEDISNYITPIDEGVRIESSEVETISGGSEAGEISKYLDFSKSIYPEIVSAASSEESLESRTGHFLLVGHADSAPNQRKATTRSSPFPQRAKRDTTPVRRVIRVRVPVKRVQQFTPVESDFDEEVASSHDEQISREDVHVSTEEPERKVKKVLVARRRQQEAPPEPKRKRIVITRKHPVHEEPSIAEPLDYTETVAPTSAVRRRVLKTKKRLLHAEPEEIEHDVPRKRITVTKKRVIQTDSASSYVGNGEMQTLYNYQYSIPGDRGSSVMVTQLYMTGDKETSDMNNDADFKELMDNMYGRDLETPGNRKENSEDLYSTKLNHGSDGDGKHLKEESKGNFEGYSSTDRSVQQEVPLTTRVEETQLEKQEVEDQEVQEGEEVMNVPEEEDTTSPYTPDYDYYDDEVVDEHETNQNDDSKSDFELDPTYVTLFPYDTTDSSSATDEVNVPKSSTESIDLEPTYVTLFPYDNTEDSSMTEEVSKSSTESIDLEPTYVTLFPYDNTEDSGITEVVSKSSTESIELEPTYVTLFPYDTTDAVSSTEELVTESNTESLELDSTYVTLFPYDTTESEPASSVSATPTQSSSTPTAVPAIEEVTESRSDTIELDPTYVTLFPYDTTKSEPTNSQSATTTKSVSAATAEPTPVPDPTQSSDSKPENPESIPENPSPIPDQTTPSDNSEQLTIEYQTLTKTITTTRLRTFTYVVTRVSGDEQYVTSSTTVKPHIKTTTVTELLPISSTASAASSVGGRGLYVMEPRYNLATKVMANGVEVIVAGDKSTLPGSPLHRVIPSGLAKPITLAPSTLTDHMMMLLPHESQKPQNDFATKTYMTTYTYFTTFAEGGSTVVSSREKVVWNQVTEEMSPSRTQGPNHFTVSSSPVLSTGVYHTTYTYLNTLVDGERPLVVTSKKTVANTKVEQPLTTQPSPQPLDTNTYFSTVSYSKTVNEGDRSKVVKTEDVVTQVVITESDYIPSAVADHSRVTPTTTEVIKTYFATYTYFNTKVVDGSTVVKTEVATSSDVVAETFTITPKKSSTPHIANDPSKAVQEPTNSINLYATKTYLTTFTYFTTLLQDNKSPSTIVKSRTKVQQNIVTERVDDSLIDPEYLSILKSSVNDKRDSIVATATLNNGNKMEITAVASKLVEPTQSVQVDSSFGAPSNVITGSTIIFFDDDVQPTPALESSFVEPTSEYAALTTQTPALFTATPAPSSASMSAGSHTKLTSPEDGDESMMVELAADPPTTSGGSSPVNNIFHGLNALGPVINAMADLFQNNFNGKKKNETQVIYAPQAFPYQRPMITGNTEAHNTHVAPVYVPTYDSSDSEPAESQHVGGGNVFVDANQRTKHGAERPSIEEALLSSGIPISPGQVITTNSDVIIGKHAVHGPRPPLNKPFGKNDLVEGMKPPPPPQAQQPLPSPGLHSPAHNQPQSTPAPIQVQSKPPSSNKPIWPPRDQDRFASVPVPQRVPVSGAQDAPPLVPPPLRPQFVHHQKHPGKPSHHDHGSEEHKYSMQIDPPKESHVKPFKYYKNPALQRRPHDPPRKESNPANHEAPYRGEPYKNEKNRQRPPKPTVIVNREDGSNYEKTNVNMSVAQQVNPISHQSFSTTPAIDQTLLVNIQPSQVANVVIPHGLSTALIYSGSSETPGQKGEIFNDATPYKDAEVGMVGVAGLSTSNGEATHVPSNAVRLDVPVSPQAVDIQSLKRPTEPNRRRPGQSYRPSTSPLSEYMTPPPLPPTPHISTYVNYHLPKDQVEDQEGDYTVNNEFHASSEESKNGPINHRPRPNWGSKPNSGLVLSNSPTPFKYFTNYSNEPGNPGIQYSVINSKPVILGYDNTDKQPPIVKGKPGVTTFDNNDEATVSVGQPTNLAPADEIPTFIPTALSKQDNPSLPPPTSYDFKREKPLQNKPIYKPKPILSKPFDNIKYAMNLDEKPPAPTFETPPQSSIYEVPTTIESAANSIGPDRTHGLQDESVVGLTPPAPTGSKQNAQERSTHRPPVSERPSYRPSFSTRRPFPIRKRPPPPYKFEIPLSTAPSKPKKPSYQEPLKPPVVSVPADVLSPPFSTEQTYQNNEWKDKYSNESHRQTTSVTINPVLGGSLKVEELAQKPEVITADVKVPIGENNVVTYNKYNINRPAHETQVNIVQSHPNDVVNFHVGAGTPPPTVFSVTVENDSSYSESNNDAHTKRPSLEVLNSFNGRPADHKPHSNPEVKFGMKVQPHGFQLNKDKQEQSNVNYFTESDSINEKSSIKDRNRLPLEVQKVSPVSTDLYSPTPTPSSSFRQPEYDQIVVGSETVYLPDESTTTATPEMKERPNTLVHFQQASTANMIKVTTGPSTHSYVTPVRSYEDSHSVIPLQLKNRTSYEIDGFGADKEKAVQNRVQSSNVPVEPTTYVVTHTQTMTVTTTESRIVQSKGQKPSTHTLVLTKTHTSTILDTVTEVHTLVKPTSIVQTVTTTIPQATTTIFPTKVQAGIEPTVTIEREPPPKVDDGDSILVVMSDKNSKNTLPHFNVDPSNEPQLEIGSPGEEEEVNPNVLLGGFLSRSPENECQPECKASRNERCQKMNGVMRCVCRPGFARMFAERPCKPTYTFSMQVPLERVGKEKIQFTNGLMDASTSVYQHLAEATKEGLDRMVMQSDLRDVYHGLSVTGFDKNGNNINDTMAKFYIQLSENTDESKLEEVFRKHLKTNNFSMGGTELHAAKEKLEFLRADDFDECTDTKFHDCSENAQCFNLRGTYTCSCREGFTDLSHNTLYPGRICSAEMIGCERCNFHGNCFPRESEEDLCECFQWYAGQYCQVNLKVLLLILSLVGISLVVLLVVCLVLSCMRRRPLGGRGVSASQLRPPGFRLRPHQPQDKRAMISLDTSSEASMDHTPPPYIKQAQSLQSQAARPQKPCRKMSKAPSPPLSYHGTMEQRDRSLTVMIPRAKYRPVPAPGSNLTMSTFGPEQKLLKYLTVEKPQNSRSTSRKPSNSTTNSQETAAPKKLSHAQAPPPRKPSTGALVSAGFEVSATVGRTKEIQECFIGEPHTDLNINQGGFSTIRTADSSVLVDVPPPPTLEAELLDSSRVDFLTVSEARSYDETLIHPPTKSLRSNYDRNSEGHTMVERDTGSTFVMPQSQLYRPDRGNGSDISNFDSL</sequence>
<keyword evidence="1 5" id="KW-0245">EGF-like domain</keyword>
<dbReference type="InterPro" id="IPR018097">
    <property type="entry name" value="EGF_Ca-bd_CS"/>
</dbReference>
<dbReference type="InterPro" id="IPR000152">
    <property type="entry name" value="EGF-type_Asp/Asn_hydroxyl_site"/>
</dbReference>
<feature type="region of interest" description="Disordered" evidence="6">
    <location>
        <begin position="2831"/>
        <end position="2851"/>
    </location>
</feature>
<dbReference type="CDD" id="cd00054">
    <property type="entry name" value="EGF_CA"/>
    <property type="match status" value="1"/>
</dbReference>
<feature type="compositionally biased region" description="Acidic residues" evidence="6">
    <location>
        <begin position="2770"/>
        <end position="2789"/>
    </location>
</feature>
<feature type="compositionally biased region" description="Polar residues" evidence="6">
    <location>
        <begin position="4892"/>
        <end position="4905"/>
    </location>
</feature>
<feature type="region of interest" description="Disordered" evidence="6">
    <location>
        <begin position="4159"/>
        <end position="4184"/>
    </location>
</feature>
<comment type="caution">
    <text evidence="8">The sequence shown here is derived from an EMBL/GenBank/DDBJ whole genome shotgun (WGS) entry which is preliminary data.</text>
</comment>
<organism evidence="8 9">
    <name type="scientific">Apolygus lucorum</name>
    <name type="common">Small green plant bug</name>
    <name type="synonym">Lygocoris lucorum</name>
    <dbReference type="NCBI Taxonomy" id="248454"/>
    <lineage>
        <taxon>Eukaryota</taxon>
        <taxon>Metazoa</taxon>
        <taxon>Ecdysozoa</taxon>
        <taxon>Arthropoda</taxon>
        <taxon>Hexapoda</taxon>
        <taxon>Insecta</taxon>
        <taxon>Pterygota</taxon>
        <taxon>Neoptera</taxon>
        <taxon>Paraneoptera</taxon>
        <taxon>Hemiptera</taxon>
        <taxon>Heteroptera</taxon>
        <taxon>Panheteroptera</taxon>
        <taxon>Cimicomorpha</taxon>
        <taxon>Miridae</taxon>
        <taxon>Mirini</taxon>
        <taxon>Apolygus</taxon>
    </lineage>
</organism>
<feature type="compositionally biased region" description="Low complexity" evidence="6">
    <location>
        <begin position="1806"/>
        <end position="1817"/>
    </location>
</feature>
<feature type="compositionally biased region" description="Polar residues" evidence="6">
    <location>
        <begin position="1509"/>
        <end position="1537"/>
    </location>
</feature>
<feature type="compositionally biased region" description="Low complexity" evidence="6">
    <location>
        <begin position="1677"/>
        <end position="1686"/>
    </location>
</feature>
<proteinExistence type="predicted"/>
<feature type="compositionally biased region" description="Low complexity" evidence="6">
    <location>
        <begin position="3024"/>
        <end position="3038"/>
    </location>
</feature>
<feature type="region of interest" description="Disordered" evidence="6">
    <location>
        <begin position="398"/>
        <end position="462"/>
    </location>
</feature>
<dbReference type="SMART" id="SM00181">
    <property type="entry name" value="EGF"/>
    <property type="match status" value="2"/>
</dbReference>
<dbReference type="PANTHER" id="PTHR39072:SF2">
    <property type="match status" value="1"/>
</dbReference>
<dbReference type="Gene3D" id="2.10.25.10">
    <property type="entry name" value="Laminin"/>
    <property type="match status" value="1"/>
</dbReference>
<dbReference type="Proteomes" id="UP000466442">
    <property type="component" value="Unassembled WGS sequence"/>
</dbReference>
<evidence type="ECO:0000256" key="3">
    <source>
        <dbReference type="ARBA" id="ARBA00022737"/>
    </source>
</evidence>
<feature type="region of interest" description="Disordered" evidence="6">
    <location>
        <begin position="691"/>
        <end position="717"/>
    </location>
</feature>
<feature type="region of interest" description="Disordered" evidence="6">
    <location>
        <begin position="4088"/>
        <end position="4129"/>
    </location>
</feature>
<keyword evidence="9" id="KW-1185">Reference proteome</keyword>
<feature type="compositionally biased region" description="Low complexity" evidence="6">
    <location>
        <begin position="1559"/>
        <end position="1593"/>
    </location>
</feature>
<feature type="region of interest" description="Disordered" evidence="6">
    <location>
        <begin position="848"/>
        <end position="892"/>
    </location>
</feature>
<dbReference type="PROSITE" id="PS00010">
    <property type="entry name" value="ASX_HYDROXYL"/>
    <property type="match status" value="1"/>
</dbReference>
<feature type="compositionally biased region" description="Pro residues" evidence="6">
    <location>
        <begin position="3798"/>
        <end position="3811"/>
    </location>
</feature>
<dbReference type="Pfam" id="PF07645">
    <property type="entry name" value="EGF_CA"/>
    <property type="match status" value="1"/>
</dbReference>
<feature type="region of interest" description="Disordered" evidence="6">
    <location>
        <begin position="1417"/>
        <end position="1641"/>
    </location>
</feature>
<evidence type="ECO:0000256" key="7">
    <source>
        <dbReference type="SAM" id="Phobius"/>
    </source>
</evidence>
<feature type="compositionally biased region" description="Polar residues" evidence="6">
    <location>
        <begin position="2741"/>
        <end position="2754"/>
    </location>
</feature>
<feature type="region of interest" description="Disordered" evidence="6">
    <location>
        <begin position="3601"/>
        <end position="3623"/>
    </location>
</feature>
<feature type="region of interest" description="Disordered" evidence="6">
    <location>
        <begin position="1662"/>
        <end position="1854"/>
    </location>
</feature>
<feature type="compositionally biased region" description="Basic and acidic residues" evidence="6">
    <location>
        <begin position="2525"/>
        <end position="2545"/>
    </location>
</feature>
<dbReference type="InterPro" id="IPR009030">
    <property type="entry name" value="Growth_fac_rcpt_cys_sf"/>
</dbReference>
<feature type="region of interest" description="Disordered" evidence="6">
    <location>
        <begin position="4892"/>
        <end position="4915"/>
    </location>
</feature>
<feature type="compositionally biased region" description="Polar residues" evidence="6">
    <location>
        <begin position="1739"/>
        <end position="1752"/>
    </location>
</feature>